<dbReference type="RefSeq" id="WP_026642387.1">
    <property type="nucleotide sequence ID" value="NZ_JGZU01000019.1"/>
</dbReference>
<evidence type="ECO:0000313" key="3">
    <source>
        <dbReference type="EMBL" id="KFJ04293.1"/>
    </source>
</evidence>
<sequence>MNLRFREDGTFRVLQLADIQDGPDLNANTARLITAAIDSVQPDLVVLTGDQIRGYDPAFIDTFRSRRHDDIGKHIRLVTKIESFLQGRGSLRDRRPTASGSAHTALLEKAKHQVRSAFAAFLEPITHAGIPFAATYGNHDFQCGILPDEQDELYREFPGCLNPAAPGGAYSTTRSDLTIADTSEDDTTGFAYSAVPSTSSRATFFDASKALSSDRSRADSRNHEYDETRSRTSSDELALEPGTFALPIRSADGKRIAMSVVLVNSGDYESLSTPSISQPDSSTTTHMDLEDAESYGNPTSQAVAWLESVQYALRRMNGGKSVPSIAFQHIPPQEFYDCLTEVPTWTPYAVDGSGPFSGHSFVLNQDALKSGGILGEGISCPDSNAGMVQALRRAGSYFALFCGHDHKNAFVSHIGGMDFGYAPTCGFASYGPSASTRGVRLFEFHESNPQNYTTRVLTWAELVGHRPSPALRMCLEDLPISATAWRNMLRRPRTAIAISLGALGMMCVLKRLVRRKR</sequence>
<gene>
    <name evidence="3" type="ORF">BITS_1393</name>
</gene>
<dbReference type="PANTHER" id="PTHR32440">
    <property type="entry name" value="PHOSPHATASE DCR2-RELATED-RELATED"/>
    <property type="match status" value="1"/>
</dbReference>
<feature type="compositionally biased region" description="Basic and acidic residues" evidence="1">
    <location>
        <begin position="213"/>
        <end position="234"/>
    </location>
</feature>
<dbReference type="InterPro" id="IPR029052">
    <property type="entry name" value="Metallo-depent_PP-like"/>
</dbReference>
<dbReference type="AlphaFoldDB" id="A0A087E942"/>
<keyword evidence="4" id="KW-1185">Reference proteome</keyword>
<accession>A0A087E942</accession>
<protein>
    <submittedName>
        <fullName evidence="3">Ser/Thr protein phosphatase family protein</fullName>
    </submittedName>
</protein>
<dbReference type="OrthoDB" id="9816081at2"/>
<dbReference type="eggNOG" id="COG1409">
    <property type="taxonomic scope" value="Bacteria"/>
</dbReference>
<dbReference type="GO" id="GO:0005737">
    <property type="term" value="C:cytoplasm"/>
    <property type="evidence" value="ECO:0007669"/>
    <property type="project" value="TreeGrafter"/>
</dbReference>
<dbReference type="PANTHER" id="PTHR32440:SF11">
    <property type="entry name" value="METALLOPHOSPHOESTERASE DOMAIN-CONTAINING PROTEIN"/>
    <property type="match status" value="1"/>
</dbReference>
<keyword evidence="2" id="KW-0472">Membrane</keyword>
<feature type="region of interest" description="Disordered" evidence="1">
    <location>
        <begin position="269"/>
        <end position="288"/>
    </location>
</feature>
<evidence type="ECO:0000313" key="4">
    <source>
        <dbReference type="Proteomes" id="UP000029080"/>
    </source>
</evidence>
<dbReference type="GO" id="GO:0016788">
    <property type="term" value="F:hydrolase activity, acting on ester bonds"/>
    <property type="evidence" value="ECO:0007669"/>
    <property type="project" value="TreeGrafter"/>
</dbReference>
<organism evidence="3 4">
    <name type="scientific">Bifidobacterium tsurumiense</name>
    <dbReference type="NCBI Taxonomy" id="356829"/>
    <lineage>
        <taxon>Bacteria</taxon>
        <taxon>Bacillati</taxon>
        <taxon>Actinomycetota</taxon>
        <taxon>Actinomycetes</taxon>
        <taxon>Bifidobacteriales</taxon>
        <taxon>Bifidobacteriaceae</taxon>
        <taxon>Bifidobacterium</taxon>
    </lineage>
</organism>
<evidence type="ECO:0000256" key="2">
    <source>
        <dbReference type="SAM" id="Phobius"/>
    </source>
</evidence>
<dbReference type="SUPFAM" id="SSF56300">
    <property type="entry name" value="Metallo-dependent phosphatases"/>
    <property type="match status" value="1"/>
</dbReference>
<keyword evidence="2" id="KW-0812">Transmembrane</keyword>
<dbReference type="STRING" id="356829.BITS_1393"/>
<reference evidence="3 4" key="1">
    <citation type="submission" date="2014-03" db="EMBL/GenBank/DDBJ databases">
        <title>Genomics of Bifidobacteria.</title>
        <authorList>
            <person name="Ventura M."/>
            <person name="Milani C."/>
            <person name="Lugli G.A."/>
        </authorList>
    </citation>
    <scope>NUCLEOTIDE SEQUENCE [LARGE SCALE GENOMIC DNA]</scope>
    <source>
        <strain evidence="3 4">JCM 13495</strain>
    </source>
</reference>
<feature type="transmembrane region" description="Helical" evidence="2">
    <location>
        <begin position="495"/>
        <end position="513"/>
    </location>
</feature>
<proteinExistence type="predicted"/>
<dbReference type="EMBL" id="JGZU01000019">
    <property type="protein sequence ID" value="KFJ04293.1"/>
    <property type="molecule type" value="Genomic_DNA"/>
</dbReference>
<feature type="region of interest" description="Disordered" evidence="1">
    <location>
        <begin position="213"/>
        <end position="236"/>
    </location>
</feature>
<keyword evidence="2" id="KW-1133">Transmembrane helix</keyword>
<comment type="caution">
    <text evidence="3">The sequence shown here is derived from an EMBL/GenBank/DDBJ whole genome shotgun (WGS) entry which is preliminary data.</text>
</comment>
<dbReference type="Proteomes" id="UP000029080">
    <property type="component" value="Unassembled WGS sequence"/>
</dbReference>
<feature type="compositionally biased region" description="Polar residues" evidence="1">
    <location>
        <begin position="270"/>
        <end position="286"/>
    </location>
</feature>
<name>A0A087E942_9BIFI</name>
<evidence type="ECO:0000256" key="1">
    <source>
        <dbReference type="SAM" id="MobiDB-lite"/>
    </source>
</evidence>